<keyword evidence="2" id="KW-0732">Signal</keyword>
<dbReference type="Proteomes" id="UP000435243">
    <property type="component" value="Unassembled WGS sequence"/>
</dbReference>
<name>A0A844ZH85_9SPHN</name>
<dbReference type="EMBL" id="WTYY01000002">
    <property type="protein sequence ID" value="MXO87851.1"/>
    <property type="molecule type" value="Genomic_DNA"/>
</dbReference>
<sequence length="189" mass="19855">MLTRSPFSAALAGLACMALSACIPASSEQAPAPSPAPAPVSAPPPPPPTISVVPILPLPDDWAEQPRTAGDWTYVRNEGGSGARFIDDSGATLLVIGCYTDTRRVLIGRPAQGLPEAPRMDIRTETAQRAANLTRGQDGASVTWAFEGSDRFLDAIAFSRGHFAVGVTGAAPIYPPAYPEITRVIEDCR</sequence>
<keyword evidence="4" id="KW-1185">Reference proteome</keyword>
<evidence type="ECO:0000256" key="1">
    <source>
        <dbReference type="SAM" id="MobiDB-lite"/>
    </source>
</evidence>
<feature type="chain" id="PRO_5032613093" evidence="2">
    <location>
        <begin position="21"/>
        <end position="189"/>
    </location>
</feature>
<feature type="compositionally biased region" description="Pro residues" evidence="1">
    <location>
        <begin position="32"/>
        <end position="47"/>
    </location>
</feature>
<dbReference type="PROSITE" id="PS51257">
    <property type="entry name" value="PROKAR_LIPOPROTEIN"/>
    <property type="match status" value="1"/>
</dbReference>
<evidence type="ECO:0000256" key="2">
    <source>
        <dbReference type="SAM" id="SignalP"/>
    </source>
</evidence>
<evidence type="ECO:0000313" key="3">
    <source>
        <dbReference type="EMBL" id="MXO87851.1"/>
    </source>
</evidence>
<proteinExistence type="predicted"/>
<dbReference type="OrthoDB" id="7629232at2"/>
<dbReference type="RefSeq" id="WP_160589799.1">
    <property type="nucleotide sequence ID" value="NZ_WTYY01000002.1"/>
</dbReference>
<feature type="region of interest" description="Disordered" evidence="1">
    <location>
        <begin position="27"/>
        <end position="47"/>
    </location>
</feature>
<feature type="signal peptide" evidence="2">
    <location>
        <begin position="1"/>
        <end position="20"/>
    </location>
</feature>
<reference evidence="3 4" key="1">
    <citation type="submission" date="2019-12" db="EMBL/GenBank/DDBJ databases">
        <title>Genomic-based taxomic classification of the family Erythrobacteraceae.</title>
        <authorList>
            <person name="Xu L."/>
        </authorList>
    </citation>
    <scope>NUCLEOTIDE SEQUENCE [LARGE SCALE GENOMIC DNA]</scope>
    <source>
        <strain evidence="3 4">JCM 16339</strain>
    </source>
</reference>
<accession>A0A844ZH85</accession>
<evidence type="ECO:0000313" key="4">
    <source>
        <dbReference type="Proteomes" id="UP000435243"/>
    </source>
</evidence>
<gene>
    <name evidence="3" type="ORF">GRI32_03760</name>
</gene>
<dbReference type="AlphaFoldDB" id="A0A844ZH85"/>
<organism evidence="3 4">
    <name type="scientific">Alteraurantiacibacter aestuarii</name>
    <dbReference type="NCBI Taxonomy" id="650004"/>
    <lineage>
        <taxon>Bacteria</taxon>
        <taxon>Pseudomonadati</taxon>
        <taxon>Pseudomonadota</taxon>
        <taxon>Alphaproteobacteria</taxon>
        <taxon>Sphingomonadales</taxon>
        <taxon>Erythrobacteraceae</taxon>
        <taxon>Alteraurantiacibacter</taxon>
    </lineage>
</organism>
<comment type="caution">
    <text evidence="3">The sequence shown here is derived from an EMBL/GenBank/DDBJ whole genome shotgun (WGS) entry which is preliminary data.</text>
</comment>
<protein>
    <submittedName>
        <fullName evidence="3">Uncharacterized protein</fullName>
    </submittedName>
</protein>